<dbReference type="AlphaFoldDB" id="A0A1B2EZT1"/>
<organism evidence="1">
    <name type="scientific">Microvirga ossetica</name>
    <dbReference type="NCBI Taxonomy" id="1882682"/>
    <lineage>
        <taxon>Bacteria</taxon>
        <taxon>Pseudomonadati</taxon>
        <taxon>Pseudomonadota</taxon>
        <taxon>Alphaproteobacteria</taxon>
        <taxon>Hyphomicrobiales</taxon>
        <taxon>Methylobacteriaceae</taxon>
        <taxon>Microvirga</taxon>
    </lineage>
</organism>
<reference evidence="1" key="1">
    <citation type="submission" date="2016-07" db="EMBL/GenBank/DDBJ databases">
        <title>Microvirga ossetica sp. nov. a new species of rhizobia isolated from root nodules of the legume species Vicia alpestris Steven originated from North Ossetia region in the Caucasus.</title>
        <authorList>
            <person name="Safronova V.I."/>
            <person name="Kuznetsova I.G."/>
            <person name="Sazanova A.L."/>
            <person name="Belimov A."/>
            <person name="Andronov E."/>
            <person name="Osledkin Y.S."/>
            <person name="Onishchuk O.P."/>
            <person name="Kurchak O.N."/>
            <person name="Shaposhnikov A.I."/>
            <person name="Willems A."/>
            <person name="Tikhonovich I.A."/>
        </authorList>
    </citation>
    <scope>NUCLEOTIDE SEQUENCE [LARGE SCALE GENOMIC DNA]</scope>
    <source>
        <strain evidence="1">V5/3M</strain>
        <plasmid evidence="1">unnamed5</plasmid>
    </source>
</reference>
<dbReference type="EMBL" id="CP016621">
    <property type="protein sequence ID" value="ANY85443.1"/>
    <property type="molecule type" value="Genomic_DNA"/>
</dbReference>
<protein>
    <submittedName>
        <fullName evidence="1">Uncharacterized protein</fullName>
    </submittedName>
</protein>
<evidence type="ECO:0000313" key="1">
    <source>
        <dbReference type="EMBL" id="ANY85443.1"/>
    </source>
</evidence>
<dbReference type="KEGG" id="moc:BB934_45325"/>
<proteinExistence type="predicted"/>
<sequence length="81" mass="9498">MTTKTKRKPRRIGCPITINHYRYGRKAHLESILRLKREIRSYGNVSKQPMLAFATSHLGKKLTKLRESLAHMRRQPIVESL</sequence>
<name>A0A1B2EZT1_9HYPH</name>
<gene>
    <name evidence="1" type="ORF">BB934_45325</name>
</gene>
<accession>A0A1B2EZT1</accession>
<geneLocation type="plasmid" evidence="1">
    <name>unnamed5</name>
</geneLocation>
<keyword evidence="1" id="KW-0614">Plasmid</keyword>
<dbReference type="RefSeq" id="WP_099516216.1">
    <property type="nucleotide sequence ID" value="NZ_CP016621.1"/>
</dbReference>